<feature type="transmembrane region" description="Helical" evidence="1">
    <location>
        <begin position="6"/>
        <end position="27"/>
    </location>
</feature>
<dbReference type="AlphaFoldDB" id="A0A1C6Z4N0"/>
<accession>A0A1C6Z4N0</accession>
<feature type="transmembrane region" description="Helical" evidence="1">
    <location>
        <begin position="99"/>
        <end position="117"/>
    </location>
</feature>
<feature type="transmembrane region" description="Helical" evidence="1">
    <location>
        <begin position="69"/>
        <end position="92"/>
    </location>
</feature>
<evidence type="ECO:0000256" key="1">
    <source>
        <dbReference type="SAM" id="Phobius"/>
    </source>
</evidence>
<dbReference type="OrthoDB" id="9953851at2"/>
<dbReference type="RefSeq" id="WP_072309871.1">
    <property type="nucleotide sequence ID" value="NZ_FMIQ01000067.1"/>
</dbReference>
<name>A0A1C6Z4N0_HAFAL</name>
<keyword evidence="1" id="KW-1133">Transmembrane helix</keyword>
<dbReference type="EMBL" id="FMIQ01000067">
    <property type="protein sequence ID" value="SCM54150.1"/>
    <property type="molecule type" value="Genomic_DNA"/>
</dbReference>
<keyword evidence="1" id="KW-0472">Membrane</keyword>
<gene>
    <name evidence="2" type="ORF">BN1044_03649</name>
</gene>
<proteinExistence type="predicted"/>
<dbReference type="Proteomes" id="UP000094844">
    <property type="component" value="Unassembled WGS sequence"/>
</dbReference>
<evidence type="ECO:0000313" key="3">
    <source>
        <dbReference type="Proteomes" id="UP000094844"/>
    </source>
</evidence>
<organism evidence="2 3">
    <name type="scientific">Hafnia alvei</name>
    <dbReference type="NCBI Taxonomy" id="569"/>
    <lineage>
        <taxon>Bacteria</taxon>
        <taxon>Pseudomonadati</taxon>
        <taxon>Pseudomonadota</taxon>
        <taxon>Gammaproteobacteria</taxon>
        <taxon>Enterobacterales</taxon>
        <taxon>Hafniaceae</taxon>
        <taxon>Hafnia</taxon>
    </lineage>
</organism>
<evidence type="ECO:0000313" key="2">
    <source>
        <dbReference type="EMBL" id="SCM54150.1"/>
    </source>
</evidence>
<keyword evidence="1" id="KW-0812">Transmembrane</keyword>
<protein>
    <submittedName>
        <fullName evidence="2">Uncharacterized protein</fullName>
    </submittedName>
</protein>
<reference evidence="2 3" key="1">
    <citation type="submission" date="2016-09" db="EMBL/GenBank/DDBJ databases">
        <authorList>
            <person name="Capua I."/>
            <person name="De Benedictis P."/>
            <person name="Joannis T."/>
            <person name="Lombin L.H."/>
            <person name="Cattoli G."/>
        </authorList>
    </citation>
    <scope>NUCLEOTIDE SEQUENCE [LARGE SCALE GENOMIC DNA]</scope>
    <source>
        <strain evidence="2 3">GB001</strain>
    </source>
</reference>
<sequence length="120" mass="13707">MDGSFAIALWSSFLSVIYLIALSVVILGACSKSLKCRHILFWVEAPQIISVFLFSVGMHWHWWRYVNGGVLGIVLFSVVPILLSLIVAILVSRWLGHPFHLWIVCHIIFITLLWSIISRF</sequence>
<feature type="transmembrane region" description="Helical" evidence="1">
    <location>
        <begin position="39"/>
        <end position="63"/>
    </location>
</feature>